<evidence type="ECO:0008006" key="4">
    <source>
        <dbReference type="Google" id="ProtNLM"/>
    </source>
</evidence>
<proteinExistence type="predicted"/>
<evidence type="ECO:0000256" key="2">
    <source>
        <dbReference type="SAM" id="Phobius"/>
    </source>
</evidence>
<dbReference type="PANTHER" id="PTHR43298:SF2">
    <property type="entry name" value="FMN_FAD EXPORTER YEEO-RELATED"/>
    <property type="match status" value="1"/>
</dbReference>
<dbReference type="GO" id="GO:0042910">
    <property type="term" value="F:xenobiotic transmembrane transporter activity"/>
    <property type="evidence" value="ECO:0007669"/>
    <property type="project" value="InterPro"/>
</dbReference>
<dbReference type="Pfam" id="PF01554">
    <property type="entry name" value="MatE"/>
    <property type="match status" value="1"/>
</dbReference>
<keyword evidence="2" id="KW-0812">Transmembrane</keyword>
<dbReference type="InterPro" id="IPR002528">
    <property type="entry name" value="MATE_fam"/>
</dbReference>
<dbReference type="GO" id="GO:0005886">
    <property type="term" value="C:plasma membrane"/>
    <property type="evidence" value="ECO:0007669"/>
    <property type="project" value="TreeGrafter"/>
</dbReference>
<reference evidence="3" key="1">
    <citation type="journal article" date="2014" name="Front. Microbiol.">
        <title>High frequency of phylogenetically diverse reductive dehalogenase-homologous genes in deep subseafloor sedimentary metagenomes.</title>
        <authorList>
            <person name="Kawai M."/>
            <person name="Futagami T."/>
            <person name="Toyoda A."/>
            <person name="Takaki Y."/>
            <person name="Nishi S."/>
            <person name="Hori S."/>
            <person name="Arai W."/>
            <person name="Tsubouchi T."/>
            <person name="Morono Y."/>
            <person name="Uchiyama I."/>
            <person name="Ito T."/>
            <person name="Fujiyama A."/>
            <person name="Inagaki F."/>
            <person name="Takami H."/>
        </authorList>
    </citation>
    <scope>NUCLEOTIDE SEQUENCE</scope>
    <source>
        <strain evidence="3">Expedition CK06-06</strain>
    </source>
</reference>
<accession>X1LZ81</accession>
<comment type="caution">
    <text evidence="3">The sequence shown here is derived from an EMBL/GenBank/DDBJ whole genome shotgun (WGS) entry which is preliminary data.</text>
</comment>
<feature type="non-terminal residue" evidence="3">
    <location>
        <position position="72"/>
    </location>
</feature>
<name>X1LZ81_9ZZZZ</name>
<keyword evidence="1" id="KW-0813">Transport</keyword>
<protein>
    <recommendedName>
        <fullName evidence="4">Polysaccharide biosynthesis protein C-terminal domain-containing protein</fullName>
    </recommendedName>
</protein>
<sequence>MNVPEAILPIATSYLKITFLGIPFMFLSFGFQALLRGYGDTRTPMILSVSSAVLDTILGPFFVFGWWGLPAM</sequence>
<gene>
    <name evidence="3" type="ORF">S06H3_17928</name>
</gene>
<dbReference type="PANTHER" id="PTHR43298">
    <property type="entry name" value="MULTIDRUG RESISTANCE PROTEIN NORM-RELATED"/>
    <property type="match status" value="1"/>
</dbReference>
<dbReference type="AlphaFoldDB" id="X1LZ81"/>
<evidence type="ECO:0000313" key="3">
    <source>
        <dbReference type="EMBL" id="GAI11106.1"/>
    </source>
</evidence>
<dbReference type="GO" id="GO:0015297">
    <property type="term" value="F:antiporter activity"/>
    <property type="evidence" value="ECO:0007669"/>
    <property type="project" value="InterPro"/>
</dbReference>
<dbReference type="InterPro" id="IPR050222">
    <property type="entry name" value="MATE_MdtK"/>
</dbReference>
<feature type="transmembrane region" description="Helical" evidence="2">
    <location>
        <begin position="46"/>
        <end position="69"/>
    </location>
</feature>
<dbReference type="EMBL" id="BARV01009012">
    <property type="protein sequence ID" value="GAI11106.1"/>
    <property type="molecule type" value="Genomic_DNA"/>
</dbReference>
<organism evidence="3">
    <name type="scientific">marine sediment metagenome</name>
    <dbReference type="NCBI Taxonomy" id="412755"/>
    <lineage>
        <taxon>unclassified sequences</taxon>
        <taxon>metagenomes</taxon>
        <taxon>ecological metagenomes</taxon>
    </lineage>
</organism>
<feature type="transmembrane region" description="Helical" evidence="2">
    <location>
        <begin position="6"/>
        <end position="34"/>
    </location>
</feature>
<keyword evidence="2" id="KW-0472">Membrane</keyword>
<evidence type="ECO:0000256" key="1">
    <source>
        <dbReference type="ARBA" id="ARBA00022448"/>
    </source>
</evidence>
<keyword evidence="2" id="KW-1133">Transmembrane helix</keyword>